<evidence type="ECO:0000256" key="4">
    <source>
        <dbReference type="ARBA" id="ARBA00022801"/>
    </source>
</evidence>
<evidence type="ECO:0000256" key="6">
    <source>
        <dbReference type="ARBA" id="ARBA00023027"/>
    </source>
</evidence>
<evidence type="ECO:0000256" key="8">
    <source>
        <dbReference type="PROSITE-ProRule" id="PRU00236"/>
    </source>
</evidence>
<evidence type="ECO:0000259" key="10">
    <source>
        <dbReference type="PROSITE" id="PS51154"/>
    </source>
</evidence>
<dbReference type="PANTHER" id="PTHR11106">
    <property type="entry name" value="GANGLIOSIDE INDUCED DIFFERENTIATION ASSOCIATED PROTEIN 2-RELATED"/>
    <property type="match status" value="1"/>
</dbReference>
<dbReference type="InterPro" id="IPR029035">
    <property type="entry name" value="DHS-like_NAD/FAD-binding_dom"/>
</dbReference>
<keyword evidence="7" id="KW-0326">Glycosidase</keyword>
<accession>A0AAV1U401</accession>
<dbReference type="PROSITE" id="PS50305">
    <property type="entry name" value="SIRTUIN"/>
    <property type="match status" value="1"/>
</dbReference>
<keyword evidence="5 8" id="KW-0862">Zinc</keyword>
<dbReference type="PANTHER" id="PTHR11106:SF121">
    <property type="entry name" value="ADP-RIBOSE 1''-PHOSPHATE PHOSPHATASE"/>
    <property type="match status" value="1"/>
</dbReference>
<dbReference type="AlphaFoldDB" id="A0AAV1U401"/>
<evidence type="ECO:0000313" key="11">
    <source>
        <dbReference type="EMBL" id="CAK7929244.1"/>
    </source>
</evidence>
<dbReference type="EMBL" id="CAKLBY020000153">
    <property type="protein sequence ID" value="CAK7929244.1"/>
    <property type="molecule type" value="Genomic_DNA"/>
</dbReference>
<dbReference type="GO" id="GO:0016740">
    <property type="term" value="F:transferase activity"/>
    <property type="evidence" value="ECO:0007669"/>
    <property type="project" value="UniProtKB-KW"/>
</dbReference>
<dbReference type="Gene3D" id="3.30.1600.10">
    <property type="entry name" value="SIR2/SIRT2 'Small Domain"/>
    <property type="match status" value="1"/>
</dbReference>
<dbReference type="InterPro" id="IPR043472">
    <property type="entry name" value="Macro_dom-like"/>
</dbReference>
<feature type="binding site" evidence="8">
    <location>
        <position position="458"/>
    </location>
    <ligand>
        <name>Zn(2+)</name>
        <dbReference type="ChEBI" id="CHEBI:29105"/>
    </ligand>
</feature>
<organism evidence="11 12">
    <name type="scientific">Peronospora matthiolae</name>
    <dbReference type="NCBI Taxonomy" id="2874970"/>
    <lineage>
        <taxon>Eukaryota</taxon>
        <taxon>Sar</taxon>
        <taxon>Stramenopiles</taxon>
        <taxon>Oomycota</taxon>
        <taxon>Peronosporomycetes</taxon>
        <taxon>Peronosporales</taxon>
        <taxon>Peronosporaceae</taxon>
        <taxon>Peronospora</taxon>
    </lineage>
</organism>
<dbReference type="SUPFAM" id="SSF52467">
    <property type="entry name" value="DHS-like NAD/FAD-binding domain"/>
    <property type="match status" value="1"/>
</dbReference>
<dbReference type="SUPFAM" id="SSF52949">
    <property type="entry name" value="Macro domain-like"/>
    <property type="match status" value="1"/>
</dbReference>
<dbReference type="Gene3D" id="3.40.220.10">
    <property type="entry name" value="Leucine Aminopeptidase, subunit E, domain 1"/>
    <property type="match status" value="1"/>
</dbReference>
<keyword evidence="3 8" id="KW-0479">Metal-binding</keyword>
<keyword evidence="2" id="KW-0808">Transferase</keyword>
<dbReference type="PROSITE" id="PS51154">
    <property type="entry name" value="MACRO"/>
    <property type="match status" value="1"/>
</dbReference>
<evidence type="ECO:0000256" key="1">
    <source>
        <dbReference type="ARBA" id="ARBA00001947"/>
    </source>
</evidence>
<protein>
    <recommendedName>
        <fullName evidence="13">Protein-ADP-ribose hydrolase</fullName>
    </recommendedName>
</protein>
<dbReference type="InterPro" id="IPR002589">
    <property type="entry name" value="Macro_dom"/>
</dbReference>
<dbReference type="GO" id="GO:0046872">
    <property type="term" value="F:metal ion binding"/>
    <property type="evidence" value="ECO:0007669"/>
    <property type="project" value="UniProtKB-KW"/>
</dbReference>
<feature type="binding site" evidence="8">
    <location>
        <position position="496"/>
    </location>
    <ligand>
        <name>Zn(2+)</name>
        <dbReference type="ChEBI" id="CHEBI:29105"/>
    </ligand>
</feature>
<feature type="binding site" evidence="8">
    <location>
        <position position="454"/>
    </location>
    <ligand>
        <name>Zn(2+)</name>
        <dbReference type="ChEBI" id="CHEBI:29105"/>
    </ligand>
</feature>
<name>A0AAV1U401_9STRA</name>
<comment type="caution">
    <text evidence="8">Lacks conserved residue(s) required for the propagation of feature annotation.</text>
</comment>
<feature type="binding site" evidence="8">
    <location>
        <position position="493"/>
    </location>
    <ligand>
        <name>Zn(2+)</name>
        <dbReference type="ChEBI" id="CHEBI:29105"/>
    </ligand>
</feature>
<dbReference type="InterPro" id="IPR026591">
    <property type="entry name" value="Sirtuin_cat_small_dom_sf"/>
</dbReference>
<dbReference type="CDD" id="cd02908">
    <property type="entry name" value="Macro_OAADPr_deacetylase"/>
    <property type="match status" value="1"/>
</dbReference>
<feature type="domain" description="Deacetylase sirtuin-type" evidence="9">
    <location>
        <begin position="306"/>
        <end position="607"/>
    </location>
</feature>
<evidence type="ECO:0000256" key="5">
    <source>
        <dbReference type="ARBA" id="ARBA00022833"/>
    </source>
</evidence>
<comment type="cofactor">
    <cofactor evidence="1">
        <name>Zn(2+)</name>
        <dbReference type="ChEBI" id="CHEBI:29105"/>
    </cofactor>
</comment>
<dbReference type="InterPro" id="IPR026590">
    <property type="entry name" value="Ssirtuin_cat_dom"/>
</dbReference>
<evidence type="ECO:0008006" key="13">
    <source>
        <dbReference type="Google" id="ProtNLM"/>
    </source>
</evidence>
<dbReference type="SMART" id="SM00506">
    <property type="entry name" value="A1pp"/>
    <property type="match status" value="1"/>
</dbReference>
<gene>
    <name evidence="11" type="ORF">PM001_LOCUS14394</name>
</gene>
<evidence type="ECO:0000256" key="7">
    <source>
        <dbReference type="ARBA" id="ARBA00023295"/>
    </source>
</evidence>
<reference evidence="11" key="1">
    <citation type="submission" date="2024-01" db="EMBL/GenBank/DDBJ databases">
        <authorList>
            <person name="Webb A."/>
        </authorList>
    </citation>
    <scope>NUCLEOTIDE SEQUENCE</scope>
    <source>
        <strain evidence="11">Pm1</strain>
    </source>
</reference>
<dbReference type="Proteomes" id="UP001162060">
    <property type="component" value="Unassembled WGS sequence"/>
</dbReference>
<sequence>MTLSVPSELYNSLLQSIATELLTEAGHSTHHLHDASVSDIRAIVHHLLVVRAPSKCSSGLDERDQKLFSLIDTLLDLELKSRKSIVRAQELPSVLLPSSVGDARGFEQIALWKGDITTLEATAIVNAANSALLGCFQPSHKCIDNVIHSMAGPRLRAACHAIVSSQAHEELVGHAQITSGFALPASYVLHTVGPQLRRGSKPTAAERDQLQSCYTSSLDLLLKTVGDGQTDEPVTVAFPCISTGLFAFPGDIAVQLAVDSVLEWLATHQDETRGWKVIFNTFLKSDYDLYKNYIEHKCSGSVSLPLVPDSPVLHRALEAIRDADYLLVSAGAGLSAAAGLDFGSEDVMKMLHPNVHQAIPSFRTLANMICFRRWDDALKWGFFFKNASVIRYDWVRYRSAPTYAYLKSIADRFECREKGSVFIKTSNGDGIFEQEGFDPSALFVMQGDFGLIQCAQPCTHESVWDIKPFMEKGMQSFNRETYRIDDPAGIPKCPKCGGRMSTFLREDNTFLESGIKDGRDRYEKWLTRVMDQVQNKSRKMVILEVGAGFNTPTVLRLPDERLAFHDGVQLVRVNPEYPEMPFRCHGVGVTDDATSALDYISHHLQFE</sequence>
<dbReference type="Gene3D" id="3.40.50.1220">
    <property type="entry name" value="TPP-binding domain"/>
    <property type="match status" value="1"/>
</dbReference>
<proteinExistence type="predicted"/>
<evidence type="ECO:0000256" key="3">
    <source>
        <dbReference type="ARBA" id="ARBA00022723"/>
    </source>
</evidence>
<evidence type="ECO:0000259" key="9">
    <source>
        <dbReference type="PROSITE" id="PS50305"/>
    </source>
</evidence>
<evidence type="ECO:0000256" key="2">
    <source>
        <dbReference type="ARBA" id="ARBA00022679"/>
    </source>
</evidence>
<keyword evidence="6" id="KW-0520">NAD</keyword>
<evidence type="ECO:0000313" key="12">
    <source>
        <dbReference type="Proteomes" id="UP001162060"/>
    </source>
</evidence>
<comment type="caution">
    <text evidence="11">The sequence shown here is derived from an EMBL/GenBank/DDBJ whole genome shotgun (WGS) entry which is preliminary data.</text>
</comment>
<dbReference type="GO" id="GO:0016798">
    <property type="term" value="F:hydrolase activity, acting on glycosyl bonds"/>
    <property type="evidence" value="ECO:0007669"/>
    <property type="project" value="UniProtKB-KW"/>
</dbReference>
<dbReference type="Pfam" id="PF01661">
    <property type="entry name" value="Macro"/>
    <property type="match status" value="1"/>
</dbReference>
<keyword evidence="4" id="KW-0378">Hydrolase</keyword>
<feature type="domain" description="Macro" evidence="10">
    <location>
        <begin position="96"/>
        <end position="298"/>
    </location>
</feature>